<organism evidence="1 2">
    <name type="scientific">Ensifer adhaerens</name>
    <name type="common">Sinorhizobium morelense</name>
    <dbReference type="NCBI Taxonomy" id="106592"/>
    <lineage>
        <taxon>Bacteria</taxon>
        <taxon>Pseudomonadati</taxon>
        <taxon>Pseudomonadota</taxon>
        <taxon>Alphaproteobacteria</taxon>
        <taxon>Hyphomicrobiales</taxon>
        <taxon>Rhizobiaceae</taxon>
        <taxon>Sinorhizobium/Ensifer group</taxon>
        <taxon>Ensifer</taxon>
    </lineage>
</organism>
<reference evidence="1" key="1">
    <citation type="submission" date="2021-03" db="EMBL/GenBank/DDBJ databases">
        <title>Genomic Encyclopedia of Type Strains, Phase IV (KMG-IV): sequencing the most valuable type-strain genomes for metagenomic binning, comparative biology and taxonomic classification.</title>
        <authorList>
            <person name="Goeker M."/>
        </authorList>
    </citation>
    <scope>NUCLEOTIDE SEQUENCE</scope>
    <source>
        <strain evidence="1">DSM 18131</strain>
    </source>
</reference>
<gene>
    <name evidence="1" type="ORF">J2Z19_005198</name>
</gene>
<evidence type="ECO:0000313" key="2">
    <source>
        <dbReference type="Proteomes" id="UP000823773"/>
    </source>
</evidence>
<evidence type="ECO:0000313" key="1">
    <source>
        <dbReference type="EMBL" id="MBP1875462.1"/>
    </source>
</evidence>
<dbReference type="Proteomes" id="UP000823773">
    <property type="component" value="Unassembled WGS sequence"/>
</dbReference>
<accession>A0ACC5T2X9</accession>
<dbReference type="EMBL" id="JAGGJR010000011">
    <property type="protein sequence ID" value="MBP1875462.1"/>
    <property type="molecule type" value="Genomic_DNA"/>
</dbReference>
<proteinExistence type="predicted"/>
<protein>
    <submittedName>
        <fullName evidence="1">Uncharacterized protein</fullName>
    </submittedName>
</protein>
<keyword evidence="2" id="KW-1185">Reference proteome</keyword>
<name>A0ACC5T2X9_ENSAD</name>
<comment type="caution">
    <text evidence="1">The sequence shown here is derived from an EMBL/GenBank/DDBJ whole genome shotgun (WGS) entry which is preliminary data.</text>
</comment>
<sequence>MNLERIGRSRLKLRLPALRAMIDAQQTPAFCALCEEYAIVGMARGQLGATVEYKPAELSDLEIVSVEIERDVDRLLHTPNVKQLRS</sequence>